<dbReference type="AlphaFoldDB" id="D3F314"/>
<dbReference type="KEGG" id="cwo:Cwoe_1868"/>
<feature type="transmembrane region" description="Helical" evidence="1">
    <location>
        <begin position="6"/>
        <end position="39"/>
    </location>
</feature>
<gene>
    <name evidence="2" type="ordered locus">Cwoe_1868</name>
</gene>
<dbReference type="EMBL" id="CP001854">
    <property type="protein sequence ID" value="ADB50294.1"/>
    <property type="molecule type" value="Genomic_DNA"/>
</dbReference>
<sequence>MPLERIAWIVTVAICLITAVIVLLSGYVGYSAVVFAIACSAAINLR</sequence>
<organism evidence="2 3">
    <name type="scientific">Conexibacter woesei (strain DSM 14684 / CCUG 47730 / CIP 108061 / JCM 11494 / NBRC 100937 / ID131577)</name>
    <dbReference type="NCBI Taxonomy" id="469383"/>
    <lineage>
        <taxon>Bacteria</taxon>
        <taxon>Bacillati</taxon>
        <taxon>Actinomycetota</taxon>
        <taxon>Thermoleophilia</taxon>
        <taxon>Solirubrobacterales</taxon>
        <taxon>Conexibacteraceae</taxon>
        <taxon>Conexibacter</taxon>
    </lineage>
</organism>
<reference evidence="2 3" key="1">
    <citation type="journal article" date="2010" name="Stand. Genomic Sci.">
        <title>Complete genome sequence of Conexibacter woesei type strain (ID131577).</title>
        <authorList>
            <person name="Pukall R."/>
            <person name="Lapidus A."/>
            <person name="Glavina Del Rio T."/>
            <person name="Copeland A."/>
            <person name="Tice H."/>
            <person name="Cheng J.-F."/>
            <person name="Lucas S."/>
            <person name="Chen F."/>
            <person name="Nolan M."/>
            <person name="Bruce D."/>
            <person name="Goodwin L."/>
            <person name="Pitluck S."/>
            <person name="Mavromatis K."/>
            <person name="Ivanova N."/>
            <person name="Ovchinnikova G."/>
            <person name="Pati A."/>
            <person name="Chen A."/>
            <person name="Palaniappan K."/>
            <person name="Land M."/>
            <person name="Hauser L."/>
            <person name="Chang Y.-J."/>
            <person name="Jeffries C.D."/>
            <person name="Chain P."/>
            <person name="Meincke L."/>
            <person name="Sims D."/>
            <person name="Brettin T."/>
            <person name="Detter J.C."/>
            <person name="Rohde M."/>
            <person name="Goeker M."/>
            <person name="Bristow J."/>
            <person name="Eisen J.A."/>
            <person name="Markowitz V."/>
            <person name="Kyrpides N.C."/>
            <person name="Klenk H.-P."/>
            <person name="Hugenholtz P."/>
        </authorList>
    </citation>
    <scope>NUCLEOTIDE SEQUENCE [LARGE SCALE GENOMIC DNA]</scope>
    <source>
        <strain evidence="3">DSM 14684 / CIP 108061 / JCM 11494 / NBRC 100937 / ID131577</strain>
    </source>
</reference>
<accession>D3F314</accession>
<evidence type="ECO:0000313" key="3">
    <source>
        <dbReference type="Proteomes" id="UP000008229"/>
    </source>
</evidence>
<reference evidence="3" key="2">
    <citation type="submission" date="2010-01" db="EMBL/GenBank/DDBJ databases">
        <title>The complete genome of Conexibacter woesei DSM 14684.</title>
        <authorList>
            <consortium name="US DOE Joint Genome Institute (JGI-PGF)"/>
            <person name="Lucas S."/>
            <person name="Copeland A."/>
            <person name="Lapidus A."/>
            <person name="Glavina del Rio T."/>
            <person name="Dalin E."/>
            <person name="Tice H."/>
            <person name="Bruce D."/>
            <person name="Goodwin L."/>
            <person name="Pitluck S."/>
            <person name="Kyrpides N."/>
            <person name="Mavromatis K."/>
            <person name="Ivanova N."/>
            <person name="Mikhailova N."/>
            <person name="Chertkov O."/>
            <person name="Brettin T."/>
            <person name="Detter J.C."/>
            <person name="Han C."/>
            <person name="Larimer F."/>
            <person name="Land M."/>
            <person name="Hauser L."/>
            <person name="Markowitz V."/>
            <person name="Cheng J.-F."/>
            <person name="Hugenholtz P."/>
            <person name="Woyke T."/>
            <person name="Wu D."/>
            <person name="Pukall R."/>
            <person name="Steenblock K."/>
            <person name="Schneider S."/>
            <person name="Klenk H.-P."/>
            <person name="Eisen J.A."/>
        </authorList>
    </citation>
    <scope>NUCLEOTIDE SEQUENCE [LARGE SCALE GENOMIC DNA]</scope>
    <source>
        <strain evidence="3">DSM 14684 / CIP 108061 / JCM 11494 / NBRC 100937 / ID131577</strain>
    </source>
</reference>
<keyword evidence="1" id="KW-1133">Transmembrane helix</keyword>
<dbReference type="Proteomes" id="UP000008229">
    <property type="component" value="Chromosome"/>
</dbReference>
<keyword evidence="1" id="KW-0812">Transmembrane</keyword>
<dbReference type="HOGENOM" id="CLU_3182490_0_0_11"/>
<proteinExistence type="predicted"/>
<keyword evidence="3" id="KW-1185">Reference proteome</keyword>
<name>D3F314_CONWI</name>
<keyword evidence="1" id="KW-0472">Membrane</keyword>
<evidence type="ECO:0000313" key="2">
    <source>
        <dbReference type="EMBL" id="ADB50294.1"/>
    </source>
</evidence>
<evidence type="ECO:0000256" key="1">
    <source>
        <dbReference type="SAM" id="Phobius"/>
    </source>
</evidence>
<protein>
    <submittedName>
        <fullName evidence="2">Uncharacterized protein</fullName>
    </submittedName>
</protein>